<evidence type="ECO:0000313" key="5">
    <source>
        <dbReference type="EMBL" id="RRF87213.1"/>
    </source>
</evidence>
<dbReference type="InterPro" id="IPR041218">
    <property type="entry name" value="DUF5606"/>
</dbReference>
<dbReference type="Proteomes" id="UP000283868">
    <property type="component" value="Unassembled WGS sequence"/>
</dbReference>
<feature type="domain" description="DUF5606" evidence="2">
    <location>
        <begin position="2"/>
        <end position="48"/>
    </location>
</feature>
<reference evidence="4 6" key="1">
    <citation type="journal article" date="2016" name="DNA Res.">
        <title>The complete genome sequencing of Prevotella intermedia strain OMA14 and a subsequent fine-scale, intra-species genomic comparison reveal an unusual amplification of conjugative and mobile transposons and identify a novel Prevotella-lineage-specific repeat.</title>
        <authorList>
            <person name="Naito M."/>
            <person name="Ogura Y."/>
            <person name="Itoh T."/>
            <person name="Shoji M."/>
            <person name="Okamoto M."/>
            <person name="Hayashi T."/>
            <person name="Nakayama K."/>
        </authorList>
    </citation>
    <scope>NUCLEOTIDE SEQUENCE [LARGE SCALE GENOMIC DNA]</scope>
    <source>
        <strain evidence="4 6">OMA14</strain>
    </source>
</reference>
<dbReference type="Gene3D" id="2.30.30.730">
    <property type="match status" value="1"/>
</dbReference>
<proteinExistence type="predicted"/>
<dbReference type="Pfam" id="PF18347">
    <property type="entry name" value="DUF5606"/>
    <property type="match status" value="1"/>
</dbReference>
<evidence type="ECO:0000313" key="7">
    <source>
        <dbReference type="Proteomes" id="UP000283868"/>
    </source>
</evidence>
<gene>
    <name evidence="5" type="ORF">D2S45_06855</name>
    <name evidence="4" type="ORF">PIOMA14_I_0871</name>
</gene>
<sequence length="152" mass="17468">MLETILSIAGKPGLYKLVSRAKMNLIVETIDEKKKRMPTFATDRVTSLSDISMFTEGEDVPLYEVLVKVREKEEGKVASLDWRKASAKQLQDYFAEVLPDFDRDRVHNSDIKKLLQWYDILINAGISNFEEILKPAGEEEADESQENKEEEK</sequence>
<evidence type="ECO:0000259" key="3">
    <source>
        <dbReference type="Pfam" id="PF21186"/>
    </source>
</evidence>
<feature type="region of interest" description="Disordered" evidence="1">
    <location>
        <begin position="133"/>
        <end position="152"/>
    </location>
</feature>
<keyword evidence="7" id="KW-1185">Reference proteome</keyword>
<organism evidence="4 6">
    <name type="scientific">Prevotella intermedia</name>
    <dbReference type="NCBI Taxonomy" id="28131"/>
    <lineage>
        <taxon>Bacteria</taxon>
        <taxon>Pseudomonadati</taxon>
        <taxon>Bacteroidota</taxon>
        <taxon>Bacteroidia</taxon>
        <taxon>Bacteroidales</taxon>
        <taxon>Prevotellaceae</taxon>
        <taxon>Prevotella</taxon>
    </lineage>
</organism>
<accession>A0A0S3UIN6</accession>
<evidence type="ECO:0000256" key="1">
    <source>
        <dbReference type="SAM" id="MobiDB-lite"/>
    </source>
</evidence>
<evidence type="ECO:0000313" key="6">
    <source>
        <dbReference type="Proteomes" id="UP000217431"/>
    </source>
</evidence>
<dbReference type="EMBL" id="QXEN01000009">
    <property type="protein sequence ID" value="RRF87213.1"/>
    <property type="molecule type" value="Genomic_DNA"/>
</dbReference>
<protein>
    <submittedName>
        <fullName evidence="4">Uncharacterized protein</fullName>
    </submittedName>
</protein>
<evidence type="ECO:0000259" key="2">
    <source>
        <dbReference type="Pfam" id="PF18347"/>
    </source>
</evidence>
<dbReference type="Pfam" id="PF21186">
    <property type="entry name" value="DUF6852"/>
    <property type="match status" value="1"/>
</dbReference>
<name>A0A0S3UIN6_PREIN</name>
<feature type="domain" description="DUF6852" evidence="3">
    <location>
        <begin position="51"/>
        <end position="121"/>
    </location>
</feature>
<dbReference type="AlphaFoldDB" id="A0A0S3UIN6"/>
<dbReference type="EMBL" id="AP014597">
    <property type="protein sequence ID" value="BAU17379.1"/>
    <property type="molecule type" value="Genomic_DNA"/>
</dbReference>
<dbReference type="Gene3D" id="1.10.10.1650">
    <property type="match status" value="1"/>
</dbReference>
<dbReference type="InterPro" id="IPR049280">
    <property type="entry name" value="DUF6852"/>
</dbReference>
<dbReference type="STRING" id="28131.BWX40_04160"/>
<dbReference type="InterPro" id="IPR049281">
    <property type="entry name" value="BVU_3817-like_C_sf"/>
</dbReference>
<dbReference type="InterPro" id="IPR049282">
    <property type="entry name" value="BVU_3817_N_sf"/>
</dbReference>
<evidence type="ECO:0000313" key="4">
    <source>
        <dbReference type="EMBL" id="BAU17379.1"/>
    </source>
</evidence>
<dbReference type="RefSeq" id="WP_096405317.1">
    <property type="nucleotide sequence ID" value="NZ_AP014597.1"/>
</dbReference>
<dbReference type="Proteomes" id="UP000217431">
    <property type="component" value="Chromosome I"/>
</dbReference>
<reference evidence="5 7" key="2">
    <citation type="submission" date="2018-08" db="EMBL/GenBank/DDBJ databases">
        <title>Comparative analysis of Prevotella intermedia strains.</title>
        <authorList>
            <person name="Moon J.-H."/>
            <person name="Lee J.-H."/>
        </authorList>
    </citation>
    <scope>NUCLEOTIDE SEQUENCE [LARGE SCALE GENOMIC DNA]</scope>
    <source>
        <strain evidence="5 7">ATCC 15033</strain>
    </source>
</reference>